<accession>A0ABV7JXM1</accession>
<proteinExistence type="predicted"/>
<keyword evidence="6" id="KW-0762">Sugar transport</keyword>
<dbReference type="NCBIfam" id="NF037968">
    <property type="entry name" value="SemiSWEET_2"/>
    <property type="match status" value="1"/>
</dbReference>
<evidence type="ECO:0000256" key="3">
    <source>
        <dbReference type="ARBA" id="ARBA00022989"/>
    </source>
</evidence>
<dbReference type="RefSeq" id="WP_379026150.1">
    <property type="nucleotide sequence ID" value="NZ_JBHRTA010000062.1"/>
</dbReference>
<evidence type="ECO:0000256" key="4">
    <source>
        <dbReference type="ARBA" id="ARBA00023136"/>
    </source>
</evidence>
<evidence type="ECO:0000313" key="6">
    <source>
        <dbReference type="EMBL" id="MFC3199992.1"/>
    </source>
</evidence>
<feature type="transmembrane region" description="Helical" evidence="5">
    <location>
        <begin position="6"/>
        <end position="23"/>
    </location>
</feature>
<name>A0ABV7JXM1_9SPHI</name>
<sequence>MGFLDILGILAGLFTSSSIIPQITKTIKRKKANDVSIFMFVVLSTGNALWIYYGAEKSDMPIIATNLLALGLNVVMMVLKFRFREKENAGTGYKYDNNAGGNIW</sequence>
<keyword evidence="3 5" id="KW-1133">Transmembrane helix</keyword>
<dbReference type="InterPro" id="IPR006603">
    <property type="entry name" value="PQ-loop_rpt"/>
</dbReference>
<dbReference type="EMBL" id="JBHRTA010000062">
    <property type="protein sequence ID" value="MFC3199992.1"/>
    <property type="molecule type" value="Genomic_DNA"/>
</dbReference>
<dbReference type="InterPro" id="IPR047662">
    <property type="entry name" value="SemiSWEET"/>
</dbReference>
<evidence type="ECO:0000256" key="5">
    <source>
        <dbReference type="SAM" id="Phobius"/>
    </source>
</evidence>
<organism evidence="6 7">
    <name type="scientific">Parapedobacter deserti</name>
    <dbReference type="NCBI Taxonomy" id="1912957"/>
    <lineage>
        <taxon>Bacteria</taxon>
        <taxon>Pseudomonadati</taxon>
        <taxon>Bacteroidota</taxon>
        <taxon>Sphingobacteriia</taxon>
        <taxon>Sphingobacteriales</taxon>
        <taxon>Sphingobacteriaceae</taxon>
        <taxon>Parapedobacter</taxon>
    </lineage>
</organism>
<dbReference type="Proteomes" id="UP001595526">
    <property type="component" value="Unassembled WGS sequence"/>
</dbReference>
<feature type="transmembrane region" description="Helical" evidence="5">
    <location>
        <begin position="61"/>
        <end position="79"/>
    </location>
</feature>
<reference evidence="7" key="1">
    <citation type="journal article" date="2019" name="Int. J. Syst. Evol. Microbiol.">
        <title>The Global Catalogue of Microorganisms (GCM) 10K type strain sequencing project: providing services to taxonomists for standard genome sequencing and annotation.</title>
        <authorList>
            <consortium name="The Broad Institute Genomics Platform"/>
            <consortium name="The Broad Institute Genome Sequencing Center for Infectious Disease"/>
            <person name="Wu L."/>
            <person name="Ma J."/>
        </authorList>
    </citation>
    <scope>NUCLEOTIDE SEQUENCE [LARGE SCALE GENOMIC DNA]</scope>
    <source>
        <strain evidence="7">KCTC 52416</strain>
    </source>
</reference>
<protein>
    <submittedName>
        <fullName evidence="6">SemiSWEET family sugar transporter</fullName>
    </submittedName>
</protein>
<keyword evidence="6" id="KW-0813">Transport</keyword>
<dbReference type="Gene3D" id="1.20.1280.290">
    <property type="match status" value="1"/>
</dbReference>
<evidence type="ECO:0000313" key="7">
    <source>
        <dbReference type="Proteomes" id="UP001595526"/>
    </source>
</evidence>
<feature type="transmembrane region" description="Helical" evidence="5">
    <location>
        <begin position="35"/>
        <end position="55"/>
    </location>
</feature>
<comment type="subcellular location">
    <subcellularLocation>
        <location evidence="1">Membrane</location>
        <topology evidence="1">Multi-pass membrane protein</topology>
    </subcellularLocation>
</comment>
<dbReference type="Pfam" id="PF04193">
    <property type="entry name" value="PQ-loop"/>
    <property type="match status" value="1"/>
</dbReference>
<keyword evidence="2 5" id="KW-0812">Transmembrane</keyword>
<gene>
    <name evidence="6" type="ORF">ACFOET_20395</name>
</gene>
<keyword evidence="7" id="KW-1185">Reference proteome</keyword>
<keyword evidence="4 5" id="KW-0472">Membrane</keyword>
<evidence type="ECO:0000256" key="1">
    <source>
        <dbReference type="ARBA" id="ARBA00004141"/>
    </source>
</evidence>
<evidence type="ECO:0000256" key="2">
    <source>
        <dbReference type="ARBA" id="ARBA00022692"/>
    </source>
</evidence>
<comment type="caution">
    <text evidence="6">The sequence shown here is derived from an EMBL/GenBank/DDBJ whole genome shotgun (WGS) entry which is preliminary data.</text>
</comment>